<protein>
    <recommendedName>
        <fullName evidence="2">Thioredoxin domain-containing protein</fullName>
    </recommendedName>
</protein>
<organism evidence="3 4">
    <name type="scientific">Tetradesmus obliquus</name>
    <name type="common">Green alga</name>
    <name type="synonym">Acutodesmus obliquus</name>
    <dbReference type="NCBI Taxonomy" id="3088"/>
    <lineage>
        <taxon>Eukaryota</taxon>
        <taxon>Viridiplantae</taxon>
        <taxon>Chlorophyta</taxon>
        <taxon>core chlorophytes</taxon>
        <taxon>Chlorophyceae</taxon>
        <taxon>CS clade</taxon>
        <taxon>Sphaeropleales</taxon>
        <taxon>Scenedesmaceae</taxon>
        <taxon>Tetradesmus</taxon>
    </lineage>
</organism>
<accession>A0A383W263</accession>
<dbReference type="InterPro" id="IPR013766">
    <property type="entry name" value="Thioredoxin_domain"/>
</dbReference>
<feature type="region of interest" description="Disordered" evidence="1">
    <location>
        <begin position="266"/>
        <end position="343"/>
    </location>
</feature>
<dbReference type="InterPro" id="IPR036249">
    <property type="entry name" value="Thioredoxin-like_sf"/>
</dbReference>
<dbReference type="SUPFAM" id="SSF53383">
    <property type="entry name" value="PLP-dependent transferases"/>
    <property type="match status" value="1"/>
</dbReference>
<evidence type="ECO:0000256" key="1">
    <source>
        <dbReference type="SAM" id="MobiDB-lite"/>
    </source>
</evidence>
<dbReference type="InterPro" id="IPR015421">
    <property type="entry name" value="PyrdxlP-dep_Trfase_major"/>
</dbReference>
<dbReference type="Gene3D" id="3.90.1150.10">
    <property type="entry name" value="Aspartate Aminotransferase, domain 1"/>
    <property type="match status" value="1"/>
</dbReference>
<name>A0A383W263_TETOB</name>
<dbReference type="PANTHER" id="PTHR14237">
    <property type="entry name" value="MOLYBDOPTERIN COFACTOR SULFURASE MOSC"/>
    <property type="match status" value="1"/>
</dbReference>
<dbReference type="InterPro" id="IPR015424">
    <property type="entry name" value="PyrdxlP-dep_Trfase"/>
</dbReference>
<dbReference type="Gene3D" id="3.40.30.10">
    <property type="entry name" value="Glutaredoxin"/>
    <property type="match status" value="1"/>
</dbReference>
<feature type="compositionally biased region" description="Basic and acidic residues" evidence="1">
    <location>
        <begin position="292"/>
        <end position="302"/>
    </location>
</feature>
<dbReference type="PROSITE" id="PS51352">
    <property type="entry name" value="THIOREDOXIN_2"/>
    <property type="match status" value="1"/>
</dbReference>
<reference evidence="3 4" key="1">
    <citation type="submission" date="2016-10" db="EMBL/GenBank/DDBJ databases">
        <authorList>
            <person name="Cai Z."/>
        </authorList>
    </citation>
    <scope>NUCLEOTIDE SEQUENCE [LARGE SCALE GENOMIC DNA]</scope>
</reference>
<keyword evidence="4" id="KW-1185">Reference proteome</keyword>
<gene>
    <name evidence="3" type="ORF">BQ4739_LOCUS11442</name>
</gene>
<feature type="domain" description="Thioredoxin" evidence="2">
    <location>
        <begin position="70"/>
        <end position="235"/>
    </location>
</feature>
<dbReference type="AlphaFoldDB" id="A0A383W263"/>
<evidence type="ECO:0000313" key="3">
    <source>
        <dbReference type="EMBL" id="SZX71310.1"/>
    </source>
</evidence>
<dbReference type="EMBL" id="FNXT01001043">
    <property type="protein sequence ID" value="SZX71310.1"/>
    <property type="molecule type" value="Genomic_DNA"/>
</dbReference>
<dbReference type="Pfam" id="PF00266">
    <property type="entry name" value="Aminotran_5"/>
    <property type="match status" value="1"/>
</dbReference>
<dbReference type="PANTHER" id="PTHR14237:SF80">
    <property type="entry name" value="MOLYBDENUM COFACTOR SULFURASE"/>
    <property type="match status" value="1"/>
</dbReference>
<dbReference type="CDD" id="cd02947">
    <property type="entry name" value="TRX_family"/>
    <property type="match status" value="1"/>
</dbReference>
<dbReference type="Proteomes" id="UP000256970">
    <property type="component" value="Unassembled WGS sequence"/>
</dbReference>
<evidence type="ECO:0000313" key="4">
    <source>
        <dbReference type="Proteomes" id="UP000256970"/>
    </source>
</evidence>
<sequence>MQLHRHSPTCSLLFQTPACTQPAVFRPRKAPAVAARPSSCGVETCSINGPSHAAPSPAPLLVNAQAKRDVRARATQASSTSTSTETKWWKKQSELWVDVHTEEEFYREISSGDRLVFVDYFATWCNGCQRSYPELCKLAMDPDLNKHIKFVKVCIEELKKVSKDMGVKALPYGQVFSPSSGKLAGLDIPPSKVKHLRHNLQVIMHNPGHLFRADPNGFVMPYKPTAEEAAAAAVAKNDKAAEAAALESNHGSLFDHLLKNVLNEQPPAAAAQQQEQQQQQQGGSESIVEQMNRLHREQDQRKQQQAQQDAAAWQAKSRSSNGKGNGKQQQQQQQAMCDMTPKTEEARQAKAAFLQQYGKEYGYGGLLDQLYPCEVGCRMKANEHYMDYTGSSVYCQSQIEQVFEELRSHMFGNPHSANPSSSMTSDRVEEVRDLVLKYFNADPAEYQVVFTRSATGALKLVGETFPWSRASTFAYLRENHNSVLGMREYALEAGGAFKAVNETFVDHWAQDGECGANLMRLEGPDGSLRHMEGQTGPVYNLFAFPAEDNFAGVKYPLRWIQQIKAKSTDAAQWRVLVDAAAYVPTQPLDLREVSPDFVAMSFYKMFGYPTGLGALIVRVDAAEILKKLFWGGGAVSLATSSADFHVLKCRPADKLEDGTVNFLDIVSLKHGFGMIEKLGGIRSIQAHVATLTEYLYERMANLRHSNGKPMLQIFGKHHLANSRQVQGGILNFEVLRPDGSVFSYKTFEREAADAGFHVRTGAECNPGACYNYLGVTEKEVESLAGKKEGCHDDVEFITVQRNKTLPAGHNAKPAALSSYDMMASLASSSVDLGHPAEVASQWVEVPLGSVRASLGYMSTWEDAYALVNFIESNYKDRSQ</sequence>
<dbReference type="InterPro" id="IPR000192">
    <property type="entry name" value="Aminotrans_V_dom"/>
</dbReference>
<dbReference type="InterPro" id="IPR015422">
    <property type="entry name" value="PyrdxlP-dep_Trfase_small"/>
</dbReference>
<dbReference type="SUPFAM" id="SSF52833">
    <property type="entry name" value="Thioredoxin-like"/>
    <property type="match status" value="1"/>
</dbReference>
<feature type="compositionally biased region" description="Low complexity" evidence="1">
    <location>
        <begin position="303"/>
        <end position="316"/>
    </location>
</feature>
<feature type="compositionally biased region" description="Low complexity" evidence="1">
    <location>
        <begin position="266"/>
        <end position="281"/>
    </location>
</feature>
<dbReference type="Pfam" id="PF00085">
    <property type="entry name" value="Thioredoxin"/>
    <property type="match status" value="1"/>
</dbReference>
<dbReference type="STRING" id="3088.A0A383W263"/>
<evidence type="ECO:0000259" key="2">
    <source>
        <dbReference type="PROSITE" id="PS51352"/>
    </source>
</evidence>
<proteinExistence type="predicted"/>
<dbReference type="Gene3D" id="3.40.640.10">
    <property type="entry name" value="Type I PLP-dependent aspartate aminotransferase-like (Major domain)"/>
    <property type="match status" value="1"/>
</dbReference>